<dbReference type="SUPFAM" id="SSF56349">
    <property type="entry name" value="DNA breaking-rejoining enzymes"/>
    <property type="match status" value="1"/>
</dbReference>
<gene>
    <name evidence="4" type="ORF">N5D93_06440</name>
</gene>
<feature type="domain" description="Tyr recombinase" evidence="3">
    <location>
        <begin position="110"/>
        <end position="346"/>
    </location>
</feature>
<dbReference type="InterPro" id="IPR011010">
    <property type="entry name" value="DNA_brk_join_enz"/>
</dbReference>
<dbReference type="GO" id="GO:0006310">
    <property type="term" value="P:DNA recombination"/>
    <property type="evidence" value="ECO:0007669"/>
    <property type="project" value="UniProtKB-KW"/>
</dbReference>
<dbReference type="RefSeq" id="WP_223264748.1">
    <property type="nucleotide sequence ID" value="NZ_CADIJT010000003.1"/>
</dbReference>
<accession>A0AA42IVE2</accession>
<dbReference type="InterPro" id="IPR050090">
    <property type="entry name" value="Tyrosine_recombinase_XerCD"/>
</dbReference>
<dbReference type="PANTHER" id="PTHR30349:SF64">
    <property type="entry name" value="PROPHAGE INTEGRASE INTD-RELATED"/>
    <property type="match status" value="1"/>
</dbReference>
<keyword evidence="2" id="KW-0233">DNA recombination</keyword>
<keyword evidence="1" id="KW-0229">DNA integration</keyword>
<evidence type="ECO:0000313" key="5">
    <source>
        <dbReference type="Proteomes" id="UP001161094"/>
    </source>
</evidence>
<comment type="caution">
    <text evidence="4">The sequence shown here is derived from an EMBL/GenBank/DDBJ whole genome shotgun (WGS) entry which is preliminary data.</text>
</comment>
<dbReference type="CDD" id="cd00397">
    <property type="entry name" value="DNA_BRE_C"/>
    <property type="match status" value="1"/>
</dbReference>
<dbReference type="Proteomes" id="UP001161094">
    <property type="component" value="Unassembled WGS sequence"/>
</dbReference>
<dbReference type="PROSITE" id="PS51898">
    <property type="entry name" value="TYR_RECOMBINASE"/>
    <property type="match status" value="1"/>
</dbReference>
<protein>
    <submittedName>
        <fullName evidence="4">Site-specific integrase</fullName>
    </submittedName>
</protein>
<evidence type="ECO:0000256" key="2">
    <source>
        <dbReference type="ARBA" id="ARBA00023172"/>
    </source>
</evidence>
<dbReference type="Pfam" id="PF00589">
    <property type="entry name" value="Phage_integrase"/>
    <property type="match status" value="1"/>
</dbReference>
<evidence type="ECO:0000259" key="3">
    <source>
        <dbReference type="PROSITE" id="PS51898"/>
    </source>
</evidence>
<dbReference type="EMBL" id="JAOCDZ010000003">
    <property type="protein sequence ID" value="MDH0735441.1"/>
    <property type="molecule type" value="Genomic_DNA"/>
</dbReference>
<dbReference type="AlphaFoldDB" id="A0AA42IVE2"/>
<name>A0AA42IVE2_9BURK</name>
<dbReference type="GO" id="GO:0003677">
    <property type="term" value="F:DNA binding"/>
    <property type="evidence" value="ECO:0007669"/>
    <property type="project" value="InterPro"/>
</dbReference>
<proteinExistence type="predicted"/>
<dbReference type="Gene3D" id="1.10.443.10">
    <property type="entry name" value="Intergrase catalytic core"/>
    <property type="match status" value="1"/>
</dbReference>
<dbReference type="GeneID" id="92905907"/>
<dbReference type="InterPro" id="IPR013762">
    <property type="entry name" value="Integrase-like_cat_sf"/>
</dbReference>
<organism evidence="4 5">
    <name type="scientific">Achromobacter spanius</name>
    <dbReference type="NCBI Taxonomy" id="217203"/>
    <lineage>
        <taxon>Bacteria</taxon>
        <taxon>Pseudomonadati</taxon>
        <taxon>Pseudomonadota</taxon>
        <taxon>Betaproteobacteria</taxon>
        <taxon>Burkholderiales</taxon>
        <taxon>Alcaligenaceae</taxon>
        <taxon>Achromobacter</taxon>
    </lineage>
</organism>
<dbReference type="PANTHER" id="PTHR30349">
    <property type="entry name" value="PHAGE INTEGRASE-RELATED"/>
    <property type="match status" value="1"/>
</dbReference>
<dbReference type="GO" id="GO:0015074">
    <property type="term" value="P:DNA integration"/>
    <property type="evidence" value="ECO:0007669"/>
    <property type="project" value="UniProtKB-KW"/>
</dbReference>
<evidence type="ECO:0000313" key="4">
    <source>
        <dbReference type="EMBL" id="MDH0735441.1"/>
    </source>
</evidence>
<sequence length="348" mass="39347">MANYRREIARIRWYCELVGSDGPGRWSIPDVTGYLDFLRDRSGDYLCGRRAARAGDIDWTPFRARLGASALANAQKVLHALLKFWFEAGYRRANPMASIGSGGGVGREAPRRHAVPPDLIDEVVDFMEQIPCTSVEKKLMFLRDRFVIRLLQFTGMRASEVVLANMGDVELYADPKTGRAHWSLLVKHGKGGKVGRVAVPARVMDDLRAYRYAFGFPPEPVCGDSTALVLSTRTRKLHRTDRAPQSVVGRRSQRLWAEVRRRATLWDIVCGAFFRCAKSLREAGRESEAALLERASTHWLRHTFGRQLTLRGVDVRVIAKAMRHGDVRTSMAYTELDFLDVVRELESL</sequence>
<evidence type="ECO:0000256" key="1">
    <source>
        <dbReference type="ARBA" id="ARBA00022908"/>
    </source>
</evidence>
<reference evidence="4" key="1">
    <citation type="submission" date="2022-09" db="EMBL/GenBank/DDBJ databases">
        <title>Intensive care unit water sources are persistently colonized with multi-drug resistant bacteria and are the site of extensive horizontal gene transfer of antibiotic resistance genes.</title>
        <authorList>
            <person name="Diorio-Toth L."/>
        </authorList>
    </citation>
    <scope>NUCLEOTIDE SEQUENCE</scope>
    <source>
        <strain evidence="4">GD03843</strain>
    </source>
</reference>
<dbReference type="InterPro" id="IPR002104">
    <property type="entry name" value="Integrase_catalytic"/>
</dbReference>